<evidence type="ECO:0000313" key="9">
    <source>
        <dbReference type="EMBL" id="ADK79995.1"/>
    </source>
</evidence>
<dbReference type="GO" id="GO:0016491">
    <property type="term" value="F:oxidoreductase activity"/>
    <property type="evidence" value="ECO:0007669"/>
    <property type="project" value="UniProtKB-KW"/>
</dbReference>
<feature type="signal peptide" evidence="7">
    <location>
        <begin position="1"/>
        <end position="23"/>
    </location>
</feature>
<feature type="domain" description="FMN-binding" evidence="8">
    <location>
        <begin position="150"/>
        <end position="240"/>
    </location>
</feature>
<dbReference type="InterPro" id="IPR027477">
    <property type="entry name" value="Succ_DH/fumarate_Rdtase_cat_sf"/>
</dbReference>
<keyword evidence="3" id="KW-0285">Flavoprotein</keyword>
<name>E1RCB5_SEDSS</name>
<accession>E1RCB5</accession>
<feature type="domain" description="FMN-binding" evidence="8">
    <location>
        <begin position="39"/>
        <end position="113"/>
    </location>
</feature>
<dbReference type="RefSeq" id="WP_013253459.1">
    <property type="nucleotide sequence ID" value="NC_014364.1"/>
</dbReference>
<evidence type="ECO:0000256" key="2">
    <source>
        <dbReference type="ARBA" id="ARBA00001974"/>
    </source>
</evidence>
<dbReference type="GO" id="GO:0016020">
    <property type="term" value="C:membrane"/>
    <property type="evidence" value="ECO:0007669"/>
    <property type="project" value="InterPro"/>
</dbReference>
<dbReference type="SUPFAM" id="SSF51905">
    <property type="entry name" value="FAD/NAD(P)-binding domain"/>
    <property type="match status" value="1"/>
</dbReference>
<dbReference type="AlphaFoldDB" id="E1RCB5"/>
<dbReference type="Gene3D" id="3.90.700.10">
    <property type="entry name" value="Succinate dehydrogenase/fumarate reductase flavoprotein, catalytic domain"/>
    <property type="match status" value="1"/>
</dbReference>
<evidence type="ECO:0000313" key="10">
    <source>
        <dbReference type="Proteomes" id="UP000002318"/>
    </source>
</evidence>
<dbReference type="Gene3D" id="3.90.1010.20">
    <property type="match status" value="2"/>
</dbReference>
<dbReference type="Proteomes" id="UP000002318">
    <property type="component" value="Chromosome"/>
</dbReference>
<keyword evidence="5" id="KW-0560">Oxidoreductase</keyword>
<dbReference type="PROSITE" id="PS51257">
    <property type="entry name" value="PROKAR_LIPOPROTEIN"/>
    <property type="match status" value="1"/>
</dbReference>
<dbReference type="PRINTS" id="PR00411">
    <property type="entry name" value="PNDRDTASEI"/>
</dbReference>
<organism evidence="9 10">
    <name type="scientific">Sediminispirochaeta smaragdinae (strain DSM 11293 / JCM 15392 / SEBR 4228)</name>
    <name type="common">Spirochaeta smaragdinae</name>
    <dbReference type="NCBI Taxonomy" id="573413"/>
    <lineage>
        <taxon>Bacteria</taxon>
        <taxon>Pseudomonadati</taxon>
        <taxon>Spirochaetota</taxon>
        <taxon>Spirochaetia</taxon>
        <taxon>Spirochaetales</taxon>
        <taxon>Spirochaetaceae</taxon>
        <taxon>Sediminispirochaeta</taxon>
    </lineage>
</organism>
<comment type="cofactor">
    <cofactor evidence="1">
        <name>FMN</name>
        <dbReference type="ChEBI" id="CHEBI:58210"/>
    </cofactor>
</comment>
<dbReference type="Pfam" id="PF04205">
    <property type="entry name" value="FMN_bind"/>
    <property type="match status" value="2"/>
</dbReference>
<evidence type="ECO:0000256" key="6">
    <source>
        <dbReference type="SAM" id="MobiDB-lite"/>
    </source>
</evidence>
<dbReference type="Pfam" id="PF00890">
    <property type="entry name" value="FAD_binding_2"/>
    <property type="match status" value="1"/>
</dbReference>
<dbReference type="InterPro" id="IPR050315">
    <property type="entry name" value="FAD-oxidoreductase_2"/>
</dbReference>
<dbReference type="Gene3D" id="3.50.50.60">
    <property type="entry name" value="FAD/NAD(P)-binding domain"/>
    <property type="match status" value="1"/>
</dbReference>
<feature type="compositionally biased region" description="Basic and acidic residues" evidence="6">
    <location>
        <begin position="123"/>
        <end position="133"/>
    </location>
</feature>
<dbReference type="PANTHER" id="PTHR43400">
    <property type="entry name" value="FUMARATE REDUCTASE"/>
    <property type="match status" value="1"/>
</dbReference>
<dbReference type="PANTHER" id="PTHR43400:SF10">
    <property type="entry name" value="3-OXOSTEROID 1-DEHYDROGENASE"/>
    <property type="match status" value="1"/>
</dbReference>
<dbReference type="HOGENOM" id="CLU_011398_4_0_12"/>
<dbReference type="KEGG" id="ssm:Spirs_0860"/>
<feature type="region of interest" description="Disordered" evidence="6">
    <location>
        <begin position="123"/>
        <end position="142"/>
    </location>
</feature>
<dbReference type="SMART" id="SM00900">
    <property type="entry name" value="FMN_bind"/>
    <property type="match status" value="2"/>
</dbReference>
<evidence type="ECO:0000256" key="4">
    <source>
        <dbReference type="ARBA" id="ARBA00022827"/>
    </source>
</evidence>
<dbReference type="eggNOG" id="COG1053">
    <property type="taxonomic scope" value="Bacteria"/>
</dbReference>
<evidence type="ECO:0000256" key="3">
    <source>
        <dbReference type="ARBA" id="ARBA00022630"/>
    </source>
</evidence>
<protein>
    <submittedName>
        <fullName evidence="9">Fumarate reductase/succinate dehydrogenase flavoprotein domain protein</fullName>
    </submittedName>
</protein>
<evidence type="ECO:0000256" key="5">
    <source>
        <dbReference type="ARBA" id="ARBA00023002"/>
    </source>
</evidence>
<keyword evidence="4" id="KW-0274">FAD</keyword>
<reference evidence="9 10" key="1">
    <citation type="journal article" date="2010" name="Stand. Genomic Sci.">
        <title>Complete genome sequence of Spirochaeta smaragdinae type strain (SEBR 4228).</title>
        <authorList>
            <person name="Mavromatis K."/>
            <person name="Yasawong M."/>
            <person name="Chertkov O."/>
            <person name="Lapidus A."/>
            <person name="Lucas S."/>
            <person name="Nolan M."/>
            <person name="Del Rio T.G."/>
            <person name="Tice H."/>
            <person name="Cheng J.F."/>
            <person name="Pitluck S."/>
            <person name="Liolios K."/>
            <person name="Ivanova N."/>
            <person name="Tapia R."/>
            <person name="Han C."/>
            <person name="Bruce D."/>
            <person name="Goodwin L."/>
            <person name="Pati A."/>
            <person name="Chen A."/>
            <person name="Palaniappan K."/>
            <person name="Land M."/>
            <person name="Hauser L."/>
            <person name="Chang Y.J."/>
            <person name="Jeffries C.D."/>
            <person name="Detter J.C."/>
            <person name="Rohde M."/>
            <person name="Brambilla E."/>
            <person name="Spring S."/>
            <person name="Goker M."/>
            <person name="Sikorski J."/>
            <person name="Woyke T."/>
            <person name="Bristow J."/>
            <person name="Eisen J.A."/>
            <person name="Markowitz V."/>
            <person name="Hugenholtz P."/>
            <person name="Klenk H.P."/>
            <person name="Kyrpides N.C."/>
        </authorList>
    </citation>
    <scope>NUCLEOTIDE SEQUENCE [LARGE SCALE GENOMIC DNA]</scope>
    <source>
        <strain evidence="10">DSM 11293 / JCM 15392 / SEBR 4228</strain>
    </source>
</reference>
<dbReference type="STRING" id="573413.Spirs_0860"/>
<keyword evidence="7" id="KW-0732">Signal</keyword>
<evidence type="ECO:0000256" key="7">
    <source>
        <dbReference type="SAM" id="SignalP"/>
    </source>
</evidence>
<comment type="cofactor">
    <cofactor evidence="2">
        <name>FAD</name>
        <dbReference type="ChEBI" id="CHEBI:57692"/>
    </cofactor>
</comment>
<dbReference type="InterPro" id="IPR003953">
    <property type="entry name" value="FAD-dep_OxRdtase_2_FAD-bd"/>
</dbReference>
<feature type="chain" id="PRO_5003150574" evidence="7">
    <location>
        <begin position="24"/>
        <end position="738"/>
    </location>
</feature>
<gene>
    <name evidence="9" type="ordered locus">Spirs_0860</name>
</gene>
<dbReference type="eggNOG" id="COG3976">
    <property type="taxonomic scope" value="Bacteria"/>
</dbReference>
<dbReference type="InterPro" id="IPR036188">
    <property type="entry name" value="FAD/NAD-bd_sf"/>
</dbReference>
<proteinExistence type="predicted"/>
<evidence type="ECO:0000256" key="1">
    <source>
        <dbReference type="ARBA" id="ARBA00001917"/>
    </source>
</evidence>
<sequence length="738" mass="79119">MRKGYAFLISAIAAMLLFTGCHPSNLSFTAGSYIGTAQGKNGQIKVEVSVDEDSINSIKIVENHETEGLADTALKLIPAEIIKNQSLAVDTVSGATIVSDAIKEAVKNALEPSGVDLKRLSETHSEAHKEKGSAQKTPMAPGVYTGSAYGKWAKGSNEGARFGSPKVIQPITVDVKVDEDSILDVTVTNCDDTPGFKEPAIERMQKDIVEKQSIAVDVVSGCTMTCRGIISAVTQAMEQAGADFTDFNAKTEKRNSTEEYTADVVIAGGGTAGTAAALAAIEKGANVVIVEKTGKIGGMGVCSTGFIGVESSFTKAAGSKVTVDEVFKEMMEYSDWTANPLIVKTILEKSGDTADWLAAHGYKLKIGGYGYTHDTGKGTQKMQDLYDNYILPAGAKLLLETSATELLIDGARVTGLKAVKKDGTVVTVHADAVIIATGGFGGNPEMLERYTGSSNYYLSGLSASTGDGLNMALSAGAMMNEEIFPHLTEFAASTTLDYNSYFMKYLNYGGLLQVNIEGKRFMDEGLCAEQPLAKGASAIRTAGSFYVIFDQATLDTLHTQGFPGLFPKETTEMLKKTILWRGRALVPFTSIMDEMQRAMDAHIACKGSSIEELESQMGVEKDVLVNTVARYKQMVDQKQDDDFYKNPVWLTQTINGGPYYAVRMEPAIFGTSGGIKVNEQFQVVNKELQPIAGLYAAGQDTGGFMGYPYYDIPGCTMGYSYNSGRIAGEHAVDYSNRN</sequence>
<dbReference type="OrthoDB" id="311713at2"/>
<keyword evidence="10" id="KW-1185">Reference proteome</keyword>
<dbReference type="SUPFAM" id="SSF56425">
    <property type="entry name" value="Succinate dehydrogenase/fumarate reductase flavoprotein, catalytic domain"/>
    <property type="match status" value="1"/>
</dbReference>
<evidence type="ECO:0000259" key="8">
    <source>
        <dbReference type="SMART" id="SM00900"/>
    </source>
</evidence>
<dbReference type="GO" id="GO:0010181">
    <property type="term" value="F:FMN binding"/>
    <property type="evidence" value="ECO:0007669"/>
    <property type="project" value="InterPro"/>
</dbReference>
<dbReference type="InterPro" id="IPR007329">
    <property type="entry name" value="FMN-bd"/>
</dbReference>
<dbReference type="EMBL" id="CP002116">
    <property type="protein sequence ID" value="ADK79995.1"/>
    <property type="molecule type" value="Genomic_DNA"/>
</dbReference>
<dbReference type="GO" id="GO:0008202">
    <property type="term" value="P:steroid metabolic process"/>
    <property type="evidence" value="ECO:0007669"/>
    <property type="project" value="UniProtKB-ARBA"/>
</dbReference>